<dbReference type="KEGG" id="dgi:Desgi_1453"/>
<dbReference type="eggNOG" id="COG2768">
    <property type="taxonomic scope" value="Bacteria"/>
</dbReference>
<dbReference type="HOGENOM" id="CLU_055092_0_0_9"/>
<organism evidence="2 3">
    <name type="scientific">Desulfoscipio gibsoniae DSM 7213</name>
    <dbReference type="NCBI Taxonomy" id="767817"/>
    <lineage>
        <taxon>Bacteria</taxon>
        <taxon>Bacillati</taxon>
        <taxon>Bacillota</taxon>
        <taxon>Clostridia</taxon>
        <taxon>Eubacteriales</taxon>
        <taxon>Desulfallaceae</taxon>
        <taxon>Desulfoscipio</taxon>
    </lineage>
</organism>
<dbReference type="GO" id="GO:0050043">
    <property type="term" value="F:lactate racemase activity"/>
    <property type="evidence" value="ECO:0007669"/>
    <property type="project" value="InterPro"/>
</dbReference>
<sequence length="417" mass="44790">MQFPTMQDIKLTFPHHALPDVARAVREQLMHSNLKDCLVPGQRVGITAGSRGINNIVTILKEVITYIKELSAEPLIIAAMGSHGGGTADGQKAILSSLGITPAAIGAPVYTGSACRPVGSLEDSVPLYATEIACQCDAIIVINRIKPHTSFHGPAESGLQKMLAIGLGGPRGAKAIHSFGARLLPRLIPSAARIIMQKLPVVMGLAILEDAHEDTMQIVALKPDRFVSGEQQLLSKARSIMPCLTIDHLDLLIVEYIGKNFSGTGMDTNIIGRMRIHGVPEPTNPDIQRIVALDISKESGGNATGIGLADFTTQRLVGKINMESTILNVMTSTFIQRAMLPITLPDDRAAISIALNSIGNIPPASARVMQIKNTLHLNIMRVSENLLPELRDNPLVETTGPSITMQFDGYNNLLRLP</sequence>
<accession>R4KK67</accession>
<protein>
    <recommendedName>
        <fullName evidence="1">LarA-like N-terminal domain-containing protein</fullName>
    </recommendedName>
</protein>
<evidence type="ECO:0000313" key="3">
    <source>
        <dbReference type="Proteomes" id="UP000013520"/>
    </source>
</evidence>
<gene>
    <name evidence="2" type="ORF">Desgi_1453</name>
</gene>
<dbReference type="InterPro" id="IPR018657">
    <property type="entry name" value="LarA-like_N"/>
</dbReference>
<keyword evidence="3" id="KW-1185">Reference proteome</keyword>
<evidence type="ECO:0000313" key="2">
    <source>
        <dbReference type="EMBL" id="AGL00950.1"/>
    </source>
</evidence>
<dbReference type="Pfam" id="PF09861">
    <property type="entry name" value="Lar_N"/>
    <property type="match status" value="1"/>
</dbReference>
<evidence type="ECO:0000259" key="1">
    <source>
        <dbReference type="Pfam" id="PF09861"/>
    </source>
</evidence>
<dbReference type="STRING" id="767817.Desgi_1453"/>
<dbReference type="RefSeq" id="WP_006522740.1">
    <property type="nucleotide sequence ID" value="NC_021184.1"/>
</dbReference>
<dbReference type="Gene3D" id="3.40.50.11440">
    <property type="match status" value="1"/>
</dbReference>
<name>R4KK67_9FIRM</name>
<reference evidence="2 3" key="1">
    <citation type="submission" date="2012-01" db="EMBL/GenBank/DDBJ databases">
        <title>Complete sequence of Desulfotomaculum gibsoniae DSM 7213.</title>
        <authorList>
            <consortium name="US DOE Joint Genome Institute"/>
            <person name="Lucas S."/>
            <person name="Han J."/>
            <person name="Lapidus A."/>
            <person name="Cheng J.-F."/>
            <person name="Goodwin L."/>
            <person name="Pitluck S."/>
            <person name="Peters L."/>
            <person name="Ovchinnikova G."/>
            <person name="Teshima H."/>
            <person name="Detter J.C."/>
            <person name="Han C."/>
            <person name="Tapia R."/>
            <person name="Land M."/>
            <person name="Hauser L."/>
            <person name="Kyrpides N."/>
            <person name="Ivanova N."/>
            <person name="Pagani I."/>
            <person name="Parshina S."/>
            <person name="Plugge C."/>
            <person name="Muyzer G."/>
            <person name="Kuever J."/>
            <person name="Ivanova A."/>
            <person name="Nazina T."/>
            <person name="Klenk H.-P."/>
            <person name="Brambilla E."/>
            <person name="Spring S."/>
            <person name="Stams A.F."/>
            <person name="Woyke T."/>
        </authorList>
    </citation>
    <scope>NUCLEOTIDE SEQUENCE [LARGE SCALE GENOMIC DNA]</scope>
    <source>
        <strain evidence="2 3">DSM 7213</strain>
    </source>
</reference>
<proteinExistence type="predicted"/>
<dbReference type="EMBL" id="CP003273">
    <property type="protein sequence ID" value="AGL00950.1"/>
    <property type="molecule type" value="Genomic_DNA"/>
</dbReference>
<dbReference type="OrthoDB" id="9788398at2"/>
<dbReference type="AlphaFoldDB" id="R4KK67"/>
<dbReference type="Proteomes" id="UP000013520">
    <property type="component" value="Chromosome"/>
</dbReference>
<feature type="domain" description="LarA-like N-terminal" evidence="1">
    <location>
        <begin position="21"/>
        <end position="177"/>
    </location>
</feature>